<dbReference type="eggNOG" id="ENOG5030UX9">
    <property type="taxonomic scope" value="Bacteria"/>
</dbReference>
<protein>
    <recommendedName>
        <fullName evidence="4">DNA-binding protein</fullName>
    </recommendedName>
</protein>
<organism evidence="2 3">
    <name type="scientific">Paenibacillus polymyxa (strain SC2)</name>
    <name type="common">Bacillus polymyxa</name>
    <dbReference type="NCBI Taxonomy" id="886882"/>
    <lineage>
        <taxon>Bacteria</taxon>
        <taxon>Bacillati</taxon>
        <taxon>Bacillota</taxon>
        <taxon>Bacilli</taxon>
        <taxon>Bacillales</taxon>
        <taxon>Paenibacillaceae</taxon>
        <taxon>Paenibacillus</taxon>
    </lineage>
</organism>
<evidence type="ECO:0000313" key="2">
    <source>
        <dbReference type="EMBL" id="AKA44284.1"/>
    </source>
</evidence>
<dbReference type="KEGG" id="ppm:PPSC2_16425"/>
<dbReference type="Proteomes" id="UP000006868">
    <property type="component" value="Chromosome"/>
</dbReference>
<evidence type="ECO:0000313" key="3">
    <source>
        <dbReference type="Proteomes" id="UP000006868"/>
    </source>
</evidence>
<proteinExistence type="predicted"/>
<sequence length="126" mass="14600">MILNRIIVHFELPKEGIMQSTNYLRRFLGMAKALMTPTTLAEALRLAADLAEKNEELERQLTELRLNQEYPEVLRPAHIMKLMGYSKAKVAELTNHPTFPHLNRGRRKGEAVTVLKSDFYEWLKGH</sequence>
<gene>
    <name evidence="2" type="ORF">PPSC2_16425</name>
</gene>
<dbReference type="HOGENOM" id="CLU_162001_0_0_9"/>
<evidence type="ECO:0000256" key="1">
    <source>
        <dbReference type="SAM" id="Coils"/>
    </source>
</evidence>
<keyword evidence="1" id="KW-0175">Coiled coil</keyword>
<feature type="coiled-coil region" evidence="1">
    <location>
        <begin position="40"/>
        <end position="67"/>
    </location>
</feature>
<dbReference type="PATRIC" id="fig|886882.15.peg.3507"/>
<accession>A0A0D5ZCI0</accession>
<dbReference type="AlphaFoldDB" id="A0A0D5ZCI0"/>
<evidence type="ECO:0008006" key="4">
    <source>
        <dbReference type="Google" id="ProtNLM"/>
    </source>
</evidence>
<name>A0A0D5ZCI0_PAEPS</name>
<reference evidence="2 3" key="1">
    <citation type="journal article" date="2011" name="J. Bacteriol.">
        <title>Complete genome sequence of Paenibacillus polymyxa SC2, a strain of plant growth-promoting Rhizobacterium with broad-spectrum antimicrobial activity.</title>
        <authorList>
            <person name="Ma M."/>
            <person name="Wang C."/>
            <person name="Ding Y."/>
            <person name="Li L."/>
            <person name="Shen D."/>
            <person name="Jiang X."/>
            <person name="Guan D."/>
            <person name="Cao F."/>
            <person name="Chen H."/>
            <person name="Feng R."/>
            <person name="Wang X."/>
            <person name="Ge Y."/>
            <person name="Yao L."/>
            <person name="Bing X."/>
            <person name="Yang X."/>
            <person name="Li J."/>
            <person name="Du B."/>
        </authorList>
    </citation>
    <scope>NUCLEOTIDE SEQUENCE [LARGE SCALE GENOMIC DNA]</scope>
    <source>
        <strain evidence="2 3">SC2</strain>
    </source>
</reference>
<dbReference type="EMBL" id="CP002213">
    <property type="protein sequence ID" value="AKA44284.1"/>
    <property type="molecule type" value="Genomic_DNA"/>
</dbReference>